<dbReference type="Pfam" id="PF02263">
    <property type="entry name" value="GBP"/>
    <property type="match status" value="1"/>
</dbReference>
<keyword evidence="2" id="KW-0342">GTP-binding</keyword>
<comment type="similarity">
    <text evidence="3">Belongs to the TRAFAC class dynamin-like GTPase superfamily. GB1/RHD3 GTPase family.</text>
</comment>
<evidence type="ECO:0000259" key="4">
    <source>
        <dbReference type="PROSITE" id="PS51715"/>
    </source>
</evidence>
<feature type="domain" description="GB1/RHD3-type G" evidence="4">
    <location>
        <begin position="39"/>
        <end position="284"/>
    </location>
</feature>
<dbReference type="SUPFAM" id="SSF52540">
    <property type="entry name" value="P-loop containing nucleoside triphosphate hydrolases"/>
    <property type="match status" value="1"/>
</dbReference>
<dbReference type="InterPro" id="IPR027417">
    <property type="entry name" value="P-loop_NTPase"/>
</dbReference>
<dbReference type="GO" id="GO:0003924">
    <property type="term" value="F:GTPase activity"/>
    <property type="evidence" value="ECO:0007669"/>
    <property type="project" value="InterPro"/>
</dbReference>
<reference evidence="5" key="1">
    <citation type="journal article" date="2011" name="PLoS ONE">
        <title>A deep insight into the sialotranscriptome of the gulf coast tick, Amblyomma maculatum.</title>
        <authorList>
            <person name="Karim S."/>
            <person name="Singh P."/>
            <person name="Ribeiro J.M."/>
        </authorList>
    </citation>
    <scope>NUCLEOTIDE SEQUENCE</scope>
    <source>
        <tissue evidence="5">Salivary gland</tissue>
    </source>
</reference>
<keyword evidence="1" id="KW-0547">Nucleotide-binding</keyword>
<dbReference type="CDD" id="cd01851">
    <property type="entry name" value="GBP"/>
    <property type="match status" value="1"/>
</dbReference>
<organism evidence="5">
    <name type="scientific">Amblyomma maculatum</name>
    <name type="common">Gulf Coast tick</name>
    <dbReference type="NCBI Taxonomy" id="34609"/>
    <lineage>
        <taxon>Eukaryota</taxon>
        <taxon>Metazoa</taxon>
        <taxon>Ecdysozoa</taxon>
        <taxon>Arthropoda</taxon>
        <taxon>Chelicerata</taxon>
        <taxon>Arachnida</taxon>
        <taxon>Acari</taxon>
        <taxon>Parasitiformes</taxon>
        <taxon>Ixodida</taxon>
        <taxon>Ixodoidea</taxon>
        <taxon>Ixodidae</taxon>
        <taxon>Amblyomminae</taxon>
        <taxon>Amblyomma</taxon>
    </lineage>
</organism>
<dbReference type="InterPro" id="IPR030386">
    <property type="entry name" value="G_GB1_RHD3_dom"/>
</dbReference>
<evidence type="ECO:0000256" key="3">
    <source>
        <dbReference type="PROSITE-ProRule" id="PRU01052"/>
    </source>
</evidence>
<proteinExistence type="evidence at transcript level"/>
<dbReference type="Gene3D" id="3.40.50.300">
    <property type="entry name" value="P-loop containing nucleotide triphosphate hydrolases"/>
    <property type="match status" value="1"/>
</dbReference>
<dbReference type="PANTHER" id="PTHR10751">
    <property type="entry name" value="GUANYLATE BINDING PROTEIN"/>
    <property type="match status" value="1"/>
</dbReference>
<accession>G3MKI6</accession>
<name>G3MKI6_AMBMU</name>
<sequence>MVRQKVGGKQAQILRVQDHCIELDQDVLQEILLNDRIKDKPVAVISLAGDFRKGKSFMLCFFLRYLYNSGSPVWLGSPSDPLRGFKWRSGCDRHTTGILIWDEVFLVNTSQEKELAVLLMDTQGINDDKSTIKESAAIFALTAMLSSVLVYNLSQNIQENDLQYLQLFTDYGRLAQQHIIGEPFQKLLFLVRDWYHVQDAVFGIDGGRKLLDQRLEVKENQHPQLQDIRKHIRSFFTEISAFLMPHPGLEVATGASFDGQLSKISEDFKEQLLQLVPSLLAPENLIPKVINGRKVTCQQLVIYMTTYVHMFKQDTLPEPKQCSR</sequence>
<dbReference type="GO" id="GO:0005525">
    <property type="term" value="F:GTP binding"/>
    <property type="evidence" value="ECO:0007669"/>
    <property type="project" value="UniProtKB-KW"/>
</dbReference>
<protein>
    <recommendedName>
        <fullName evidence="4">GB1/RHD3-type G domain-containing protein</fullName>
    </recommendedName>
</protein>
<dbReference type="EMBL" id="JO842387">
    <property type="protein sequence ID" value="AEO34004.1"/>
    <property type="molecule type" value="mRNA"/>
</dbReference>
<evidence type="ECO:0000313" key="5">
    <source>
        <dbReference type="EMBL" id="AEO34004.1"/>
    </source>
</evidence>
<dbReference type="PROSITE" id="PS51715">
    <property type="entry name" value="G_GB1_RHD3"/>
    <property type="match status" value="1"/>
</dbReference>
<evidence type="ECO:0000256" key="1">
    <source>
        <dbReference type="ARBA" id="ARBA00022741"/>
    </source>
</evidence>
<dbReference type="AlphaFoldDB" id="G3MKI6"/>
<evidence type="ECO:0000256" key="2">
    <source>
        <dbReference type="ARBA" id="ARBA00023134"/>
    </source>
</evidence>
<dbReference type="InterPro" id="IPR015894">
    <property type="entry name" value="Guanylate-bd_N"/>
</dbReference>